<gene>
    <name evidence="2" type="ORF">METZ01_LOCUS248159</name>
</gene>
<proteinExistence type="predicted"/>
<evidence type="ECO:0000256" key="1">
    <source>
        <dbReference type="SAM" id="MobiDB-lite"/>
    </source>
</evidence>
<feature type="region of interest" description="Disordered" evidence="1">
    <location>
        <begin position="1"/>
        <end position="30"/>
    </location>
</feature>
<evidence type="ECO:0000313" key="2">
    <source>
        <dbReference type="EMBL" id="SVB95305.1"/>
    </source>
</evidence>
<dbReference type="EMBL" id="UINC01065533">
    <property type="protein sequence ID" value="SVB95305.1"/>
    <property type="molecule type" value="Genomic_DNA"/>
</dbReference>
<feature type="non-terminal residue" evidence="2">
    <location>
        <position position="30"/>
    </location>
</feature>
<sequence length="30" mass="3329">MKIGDTIKLIPKTRHGKNRAREHGNTASVV</sequence>
<reference evidence="2" key="1">
    <citation type="submission" date="2018-05" db="EMBL/GenBank/DDBJ databases">
        <authorList>
            <person name="Lanie J.A."/>
            <person name="Ng W.-L."/>
            <person name="Kazmierczak K.M."/>
            <person name="Andrzejewski T.M."/>
            <person name="Davidsen T.M."/>
            <person name="Wayne K.J."/>
            <person name="Tettelin H."/>
            <person name="Glass J.I."/>
            <person name="Rusch D."/>
            <person name="Podicherti R."/>
            <person name="Tsui H.-C.T."/>
            <person name="Winkler M.E."/>
        </authorList>
    </citation>
    <scope>NUCLEOTIDE SEQUENCE</scope>
</reference>
<name>A0A382I7E5_9ZZZZ</name>
<accession>A0A382I7E5</accession>
<organism evidence="2">
    <name type="scientific">marine metagenome</name>
    <dbReference type="NCBI Taxonomy" id="408172"/>
    <lineage>
        <taxon>unclassified sequences</taxon>
        <taxon>metagenomes</taxon>
        <taxon>ecological metagenomes</taxon>
    </lineage>
</organism>
<protein>
    <submittedName>
        <fullName evidence="2">Uncharacterized protein</fullName>
    </submittedName>
</protein>
<dbReference type="AlphaFoldDB" id="A0A382I7E5"/>